<keyword evidence="1" id="KW-0472">Membrane</keyword>
<comment type="caution">
    <text evidence="2">The sequence shown here is derived from an EMBL/GenBank/DDBJ whole genome shotgun (WGS) entry which is preliminary data.</text>
</comment>
<feature type="transmembrane region" description="Helical" evidence="1">
    <location>
        <begin position="20"/>
        <end position="39"/>
    </location>
</feature>
<gene>
    <name evidence="2" type="ORF">O3P69_010051</name>
</gene>
<evidence type="ECO:0000313" key="3">
    <source>
        <dbReference type="Proteomes" id="UP001487740"/>
    </source>
</evidence>
<proteinExistence type="predicted"/>
<keyword evidence="1" id="KW-0812">Transmembrane</keyword>
<reference evidence="2 3" key="1">
    <citation type="submission" date="2023-03" db="EMBL/GenBank/DDBJ databases">
        <title>High-quality genome of Scylla paramamosain provides insights in environmental adaptation.</title>
        <authorList>
            <person name="Zhang L."/>
        </authorList>
    </citation>
    <scope>NUCLEOTIDE SEQUENCE [LARGE SCALE GENOMIC DNA]</scope>
    <source>
        <strain evidence="2">LZ_2023a</strain>
        <tissue evidence="2">Muscle</tissue>
    </source>
</reference>
<name>A0AAW0SN87_SCYPA</name>
<dbReference type="AlphaFoldDB" id="A0AAW0SN87"/>
<organism evidence="2 3">
    <name type="scientific">Scylla paramamosain</name>
    <name type="common">Mud crab</name>
    <dbReference type="NCBI Taxonomy" id="85552"/>
    <lineage>
        <taxon>Eukaryota</taxon>
        <taxon>Metazoa</taxon>
        <taxon>Ecdysozoa</taxon>
        <taxon>Arthropoda</taxon>
        <taxon>Crustacea</taxon>
        <taxon>Multicrustacea</taxon>
        <taxon>Malacostraca</taxon>
        <taxon>Eumalacostraca</taxon>
        <taxon>Eucarida</taxon>
        <taxon>Decapoda</taxon>
        <taxon>Pleocyemata</taxon>
        <taxon>Brachyura</taxon>
        <taxon>Eubrachyura</taxon>
        <taxon>Portunoidea</taxon>
        <taxon>Portunidae</taxon>
        <taxon>Portuninae</taxon>
        <taxon>Scylla</taxon>
    </lineage>
</organism>
<evidence type="ECO:0000256" key="1">
    <source>
        <dbReference type="SAM" id="Phobius"/>
    </source>
</evidence>
<dbReference type="EMBL" id="JARAKH010000048">
    <property type="protein sequence ID" value="KAK8376850.1"/>
    <property type="molecule type" value="Genomic_DNA"/>
</dbReference>
<keyword evidence="3" id="KW-1185">Reference proteome</keyword>
<protein>
    <submittedName>
        <fullName evidence="2">Uncharacterized protein</fullName>
    </submittedName>
</protein>
<dbReference type="Proteomes" id="UP001487740">
    <property type="component" value="Unassembled WGS sequence"/>
</dbReference>
<evidence type="ECO:0000313" key="2">
    <source>
        <dbReference type="EMBL" id="KAK8376850.1"/>
    </source>
</evidence>
<sequence length="185" mass="19844">MTITYFNETAVRTPGGAATTAGSIILQGASLLWGIASVLPAAMGRRRRHAPGSPQSFSHQEEEGSLVRDVLFKVLDDLDSPSCLPLALCHATSLPESLQTPDHRAIVSLLSPIPAFPVAWPDITKPAAKYQYAAFLGQWAGSSGVPEQCRRVFPTCSLSGADVINLVASWKLPCKDEEMGNKIEQ</sequence>
<accession>A0AAW0SN87</accession>
<keyword evidence="1" id="KW-1133">Transmembrane helix</keyword>